<sequence length="144" mass="16012">MFSKTCEYAIKATIFIAQQRDGITCVGVKEIAKGIHAPEYFVAKILQELSRKKIVSSVKGPNGGFCMSEAQMNKPVLDIVLLIDGDGLLNSCVLGLEHCSNINPCPMHHEYQKIKQSVRNMLEKNTILDFNNLVLAKKAVLFMN</sequence>
<name>A0A8J8JY27_9BACT</name>
<dbReference type="Proteomes" id="UP000598971">
    <property type="component" value="Unassembled WGS sequence"/>
</dbReference>
<dbReference type="AlphaFoldDB" id="A0A8J8JY27"/>
<dbReference type="SUPFAM" id="SSF46785">
    <property type="entry name" value="Winged helix' DNA-binding domain"/>
    <property type="match status" value="1"/>
</dbReference>
<dbReference type="PROSITE" id="PS51197">
    <property type="entry name" value="HTH_RRF2_2"/>
    <property type="match status" value="1"/>
</dbReference>
<dbReference type="InterPro" id="IPR036390">
    <property type="entry name" value="WH_DNA-bd_sf"/>
</dbReference>
<dbReference type="NCBIfam" id="TIGR00738">
    <property type="entry name" value="rrf2_super"/>
    <property type="match status" value="1"/>
</dbReference>
<proteinExistence type="predicted"/>
<dbReference type="GO" id="GO:0003700">
    <property type="term" value="F:DNA-binding transcription factor activity"/>
    <property type="evidence" value="ECO:0007669"/>
    <property type="project" value="TreeGrafter"/>
</dbReference>
<dbReference type="InterPro" id="IPR000944">
    <property type="entry name" value="Tscrpt_reg_Rrf2"/>
</dbReference>
<dbReference type="Pfam" id="PF02082">
    <property type="entry name" value="Rrf2"/>
    <property type="match status" value="1"/>
</dbReference>
<evidence type="ECO:0000313" key="1">
    <source>
        <dbReference type="EMBL" id="NNV56916.1"/>
    </source>
</evidence>
<protein>
    <submittedName>
        <fullName evidence="1">Rrf2 family transcriptional regulator</fullName>
    </submittedName>
</protein>
<evidence type="ECO:0000313" key="2">
    <source>
        <dbReference type="Proteomes" id="UP000598971"/>
    </source>
</evidence>
<accession>A0A8J8JY27</accession>
<dbReference type="PANTHER" id="PTHR33221">
    <property type="entry name" value="WINGED HELIX-TURN-HELIX TRANSCRIPTIONAL REGULATOR, RRF2 FAMILY"/>
    <property type="match status" value="1"/>
</dbReference>
<dbReference type="Gene3D" id="1.10.10.10">
    <property type="entry name" value="Winged helix-like DNA-binding domain superfamily/Winged helix DNA-binding domain"/>
    <property type="match status" value="1"/>
</dbReference>
<organism evidence="1 2">
    <name type="scientific">Limnovirga soli</name>
    <dbReference type="NCBI Taxonomy" id="2656915"/>
    <lineage>
        <taxon>Bacteria</taxon>
        <taxon>Pseudomonadati</taxon>
        <taxon>Bacteroidota</taxon>
        <taxon>Chitinophagia</taxon>
        <taxon>Chitinophagales</taxon>
        <taxon>Chitinophagaceae</taxon>
        <taxon>Limnovirga</taxon>
    </lineage>
</organism>
<dbReference type="RefSeq" id="WP_171608856.1">
    <property type="nucleotide sequence ID" value="NZ_WHPF01000011.1"/>
</dbReference>
<gene>
    <name evidence="1" type="ORF">GD597_15700</name>
</gene>
<keyword evidence="2" id="KW-1185">Reference proteome</keyword>
<dbReference type="InterPro" id="IPR036388">
    <property type="entry name" value="WH-like_DNA-bd_sf"/>
</dbReference>
<dbReference type="EMBL" id="WHPF01000011">
    <property type="protein sequence ID" value="NNV56916.1"/>
    <property type="molecule type" value="Genomic_DNA"/>
</dbReference>
<reference evidence="1" key="1">
    <citation type="submission" date="2019-10" db="EMBL/GenBank/DDBJ databases">
        <title>Draft genome sequence of Panacibacter sp. KCS-6.</title>
        <authorList>
            <person name="Yim K.J."/>
        </authorList>
    </citation>
    <scope>NUCLEOTIDE SEQUENCE</scope>
    <source>
        <strain evidence="1">KCS-6</strain>
    </source>
</reference>
<dbReference type="GO" id="GO:0005829">
    <property type="term" value="C:cytosol"/>
    <property type="evidence" value="ECO:0007669"/>
    <property type="project" value="TreeGrafter"/>
</dbReference>
<dbReference type="PANTHER" id="PTHR33221:SF15">
    <property type="entry name" value="HTH-TYPE TRANSCRIPTIONAL REGULATOR YWGB-RELATED"/>
    <property type="match status" value="1"/>
</dbReference>
<comment type="caution">
    <text evidence="1">The sequence shown here is derived from an EMBL/GenBank/DDBJ whole genome shotgun (WGS) entry which is preliminary data.</text>
</comment>